<protein>
    <submittedName>
        <fullName evidence="1">Uncharacterized protein</fullName>
    </submittedName>
</protein>
<reference evidence="1" key="1">
    <citation type="submission" date="2021-04" db="EMBL/GenBank/DDBJ databases">
        <title>Sequencing of actinobacteria type strains.</title>
        <authorList>
            <person name="Nguyen G.-S."/>
            <person name="Wentzel A."/>
        </authorList>
    </citation>
    <scope>NUCLEOTIDE SEQUENCE</scope>
    <source>
        <strain evidence="1">DSM 42095</strain>
    </source>
</reference>
<feature type="non-terminal residue" evidence="1">
    <location>
        <position position="84"/>
    </location>
</feature>
<comment type="caution">
    <text evidence="1">The sequence shown here is derived from an EMBL/GenBank/DDBJ whole genome shotgun (WGS) entry which is preliminary data.</text>
</comment>
<name>A0A8T4J0R4_9ACTN</name>
<evidence type="ECO:0000313" key="1">
    <source>
        <dbReference type="EMBL" id="MBR7675134.1"/>
    </source>
</evidence>
<dbReference type="EMBL" id="JAGSMN010000434">
    <property type="protein sequence ID" value="MBR7675134.1"/>
    <property type="molecule type" value="Genomic_DNA"/>
</dbReference>
<proteinExistence type="predicted"/>
<organism evidence="1 2">
    <name type="scientific">Streptomyces daliensis</name>
    <dbReference type="NCBI Taxonomy" id="299421"/>
    <lineage>
        <taxon>Bacteria</taxon>
        <taxon>Bacillati</taxon>
        <taxon>Actinomycetota</taxon>
        <taxon>Actinomycetes</taxon>
        <taxon>Kitasatosporales</taxon>
        <taxon>Streptomycetaceae</taxon>
        <taxon>Streptomyces</taxon>
    </lineage>
</organism>
<evidence type="ECO:0000313" key="2">
    <source>
        <dbReference type="Proteomes" id="UP000675554"/>
    </source>
</evidence>
<dbReference type="Proteomes" id="UP000675554">
    <property type="component" value="Unassembled WGS sequence"/>
</dbReference>
<feature type="non-terminal residue" evidence="1">
    <location>
        <position position="1"/>
    </location>
</feature>
<keyword evidence="2" id="KW-1185">Reference proteome</keyword>
<sequence length="84" mass="9060">GLGFESALVGEHNAFTLPDTIAPYRVIHPWVKGAAMTESGNYVNGDPFDVLRYYNTQNPVALVVDVRAQARGPARVVADECDGV</sequence>
<dbReference type="AlphaFoldDB" id="A0A8T4J0R4"/>
<accession>A0A8T4J0R4</accession>
<gene>
    <name evidence="1" type="ORF">KDA82_19315</name>
</gene>